<reference evidence="3 4" key="1">
    <citation type="journal article" date="2020" name="Fungal Divers.">
        <title>Resolving the Mortierellaceae phylogeny through synthesis of multi-gene phylogenetics and phylogenomics.</title>
        <authorList>
            <person name="Vandepol N."/>
            <person name="Liber J."/>
            <person name="Desiro A."/>
            <person name="Na H."/>
            <person name="Kennedy M."/>
            <person name="Barry K."/>
            <person name="Grigoriev I.V."/>
            <person name="Miller A.N."/>
            <person name="O'Donnell K."/>
            <person name="Stajich J.E."/>
            <person name="Bonito G."/>
        </authorList>
    </citation>
    <scope>NUCLEOTIDE SEQUENCE [LARGE SCALE GENOMIC DNA]</scope>
    <source>
        <strain evidence="3 4">AD045</strain>
    </source>
</reference>
<protein>
    <submittedName>
        <fullName evidence="3">Uncharacterized protein</fullName>
    </submittedName>
</protein>
<organism evidence="3 4">
    <name type="scientific">Linnemannia gamsii</name>
    <dbReference type="NCBI Taxonomy" id="64522"/>
    <lineage>
        <taxon>Eukaryota</taxon>
        <taxon>Fungi</taxon>
        <taxon>Fungi incertae sedis</taxon>
        <taxon>Mucoromycota</taxon>
        <taxon>Mortierellomycotina</taxon>
        <taxon>Mortierellomycetes</taxon>
        <taxon>Mortierellales</taxon>
        <taxon>Mortierellaceae</taxon>
        <taxon>Linnemannia</taxon>
    </lineage>
</organism>
<feature type="signal peptide" evidence="2">
    <location>
        <begin position="1"/>
        <end position="26"/>
    </location>
</feature>
<proteinExistence type="predicted"/>
<feature type="region of interest" description="Disordered" evidence="1">
    <location>
        <begin position="120"/>
        <end position="177"/>
    </location>
</feature>
<evidence type="ECO:0000313" key="4">
    <source>
        <dbReference type="Proteomes" id="UP001194696"/>
    </source>
</evidence>
<evidence type="ECO:0000256" key="2">
    <source>
        <dbReference type="SAM" id="SignalP"/>
    </source>
</evidence>
<accession>A0ABQ7KDF6</accession>
<name>A0ABQ7KDF6_9FUNG</name>
<evidence type="ECO:0000256" key="1">
    <source>
        <dbReference type="SAM" id="MobiDB-lite"/>
    </source>
</evidence>
<evidence type="ECO:0000313" key="3">
    <source>
        <dbReference type="EMBL" id="KAG0296285.1"/>
    </source>
</evidence>
<dbReference type="Proteomes" id="UP001194696">
    <property type="component" value="Unassembled WGS sequence"/>
</dbReference>
<comment type="caution">
    <text evidence="3">The sequence shown here is derived from an EMBL/GenBank/DDBJ whole genome shotgun (WGS) entry which is preliminary data.</text>
</comment>
<feature type="chain" id="PRO_5045080730" evidence="2">
    <location>
        <begin position="27"/>
        <end position="838"/>
    </location>
</feature>
<keyword evidence="4" id="KW-1185">Reference proteome</keyword>
<gene>
    <name evidence="3" type="ORF">BGZ96_009825</name>
</gene>
<keyword evidence="2" id="KW-0732">Signal</keyword>
<dbReference type="EMBL" id="JAAAIM010000061">
    <property type="protein sequence ID" value="KAG0296285.1"/>
    <property type="molecule type" value="Genomic_DNA"/>
</dbReference>
<sequence length="838" mass="88536">MRIPNLTVATVLAIATCIGLVRDAQAAAENPEAQQQPFQIQPESISDVDFTTENHVKFTDCEVVNLVCDNLIIDTIYVSYRPVILFNDGLIASNTHPKSKHCSEKECTNITSTVYINMDKPCSKKPPKGSTNDALLGDASSDSVEVDTASENTLEPEEEGGDRVPEVSLNGDDQPVDEELSLNNKHLKHQGHHGHHRYGHYGHHHHGGHHYNNRHHRNRPHHHRHRHEKEPKHPWLNHCVSVGSFCGTHIFGYRFAANAVYTCDKIGGKPQFTTACVDDCSNGACITYPEPMIFTAPVATTTTYATTETTTYATETTIDAAEATIDAAETTIDAAETTTAATTDTTTITDESTTTAATTTTTSAIATTTTTPDCVSLIEPIKNAIRDLLVTVEKLPLGDEASKLLKEALGTNLTAYFDNGVDSAGAIAATLSSTLSQIEDVVKGLQSSIGPSLEITDAAFQVIYDALDLLIKASSDLAACTGAKPDCTGLITLSGYAIKIGVPILRAYLAVQFPPSVLAFALLQPTIDKIADELIAGNDGGLTEFIQFITDQITGALGSALPAPIKAILEVVKPIIGIIKNCNNKATSSVTGATATATATAAAELTTTTDAVTTITSAIAASTTTPDCTPMIEPIKNAIRGLLTTVEGLPFGPEASQLLKTAIGTNLTSYFDNGVDSAGMVAATLASTIPQIVDVIKGLQTSLGATFEITDAAYQTLYDALNVITKASSDLAACTGAKPDCTGLVVMAGYAIKIGVPILRAYLAFKFPPSVLAFDALQPTIDKIADGLIAGDDAGLTDFLKFITEQTTGMLGAALPAPIKAILDVTTPILNIIKNCLK</sequence>